<dbReference type="GO" id="GO:0006633">
    <property type="term" value="P:fatty acid biosynthetic process"/>
    <property type="evidence" value="ECO:0007669"/>
    <property type="project" value="UniProtKB-KW"/>
</dbReference>
<dbReference type="HAMAP" id="MF_00823">
    <property type="entry name" value="AcetylCoA_CT_alpha"/>
    <property type="match status" value="1"/>
</dbReference>
<evidence type="ECO:0000256" key="4">
    <source>
        <dbReference type="ARBA" id="ARBA00022679"/>
    </source>
</evidence>
<gene>
    <name evidence="13" type="ORF">MNBD_IGNAVI01-2743</name>
</gene>
<dbReference type="InterPro" id="IPR011763">
    <property type="entry name" value="COA_CT_C"/>
</dbReference>
<evidence type="ECO:0000256" key="6">
    <source>
        <dbReference type="ARBA" id="ARBA00022832"/>
    </source>
</evidence>
<evidence type="ECO:0000256" key="8">
    <source>
        <dbReference type="ARBA" id="ARBA00023098"/>
    </source>
</evidence>
<protein>
    <recommendedName>
        <fullName evidence="2">acetyl-CoA carboxytransferase</fullName>
        <ecNumber evidence="2">2.1.3.15</ecNumber>
    </recommendedName>
</protein>
<dbReference type="GO" id="GO:0003989">
    <property type="term" value="F:acetyl-CoA carboxylase activity"/>
    <property type="evidence" value="ECO:0007669"/>
    <property type="project" value="InterPro"/>
</dbReference>
<feature type="coiled-coil region" evidence="11">
    <location>
        <begin position="12"/>
        <end position="48"/>
    </location>
</feature>
<dbReference type="EC" id="2.1.3.15" evidence="2"/>
<keyword evidence="7" id="KW-0067">ATP-binding</keyword>
<dbReference type="Pfam" id="PF03255">
    <property type="entry name" value="ACCA"/>
    <property type="match status" value="1"/>
</dbReference>
<comment type="pathway">
    <text evidence="1">Lipid metabolism; malonyl-CoA biosynthesis; malonyl-CoA from acetyl-CoA: step 1/1.</text>
</comment>
<dbReference type="InterPro" id="IPR001095">
    <property type="entry name" value="Acetyl_CoA_COase_a_su"/>
</dbReference>
<dbReference type="PRINTS" id="PR01069">
    <property type="entry name" value="ACCCTRFRASEA"/>
</dbReference>
<evidence type="ECO:0000256" key="9">
    <source>
        <dbReference type="ARBA" id="ARBA00023160"/>
    </source>
</evidence>
<evidence type="ECO:0000256" key="7">
    <source>
        <dbReference type="ARBA" id="ARBA00022840"/>
    </source>
</evidence>
<evidence type="ECO:0000256" key="1">
    <source>
        <dbReference type="ARBA" id="ARBA00004956"/>
    </source>
</evidence>
<dbReference type="PROSITE" id="PS50989">
    <property type="entry name" value="COA_CT_CTER"/>
    <property type="match status" value="1"/>
</dbReference>
<evidence type="ECO:0000256" key="2">
    <source>
        <dbReference type="ARBA" id="ARBA00011883"/>
    </source>
</evidence>
<keyword evidence="6" id="KW-0276">Fatty acid metabolism</keyword>
<keyword evidence="4 13" id="KW-0808">Transferase</keyword>
<evidence type="ECO:0000256" key="3">
    <source>
        <dbReference type="ARBA" id="ARBA00022516"/>
    </source>
</evidence>
<dbReference type="GO" id="GO:0016743">
    <property type="term" value="F:carboxyl- or carbamoyltransferase activity"/>
    <property type="evidence" value="ECO:0007669"/>
    <property type="project" value="InterPro"/>
</dbReference>
<feature type="domain" description="CoA carboxyltransferase C-terminal" evidence="12">
    <location>
        <begin position="30"/>
        <end position="291"/>
    </location>
</feature>
<dbReference type="Gene3D" id="3.90.226.10">
    <property type="entry name" value="2-enoyl-CoA Hydratase, Chain A, domain 1"/>
    <property type="match status" value="1"/>
</dbReference>
<evidence type="ECO:0000259" key="12">
    <source>
        <dbReference type="PROSITE" id="PS50989"/>
    </source>
</evidence>
<evidence type="ECO:0000256" key="10">
    <source>
        <dbReference type="ARBA" id="ARBA00049152"/>
    </source>
</evidence>
<dbReference type="UniPathway" id="UPA00655">
    <property type="reaction ID" value="UER00711"/>
</dbReference>
<keyword evidence="13" id="KW-0436">Ligase</keyword>
<dbReference type="SUPFAM" id="SSF52096">
    <property type="entry name" value="ClpP/crotonase"/>
    <property type="match status" value="1"/>
</dbReference>
<keyword evidence="5" id="KW-0547">Nucleotide-binding</keyword>
<dbReference type="PANTHER" id="PTHR42853:SF3">
    <property type="entry name" value="ACETYL-COENZYME A CARBOXYLASE CARBOXYL TRANSFERASE SUBUNIT ALPHA, CHLOROPLASTIC"/>
    <property type="match status" value="1"/>
</dbReference>
<keyword evidence="3" id="KW-0444">Lipid biosynthesis</keyword>
<organism evidence="13">
    <name type="scientific">hydrothermal vent metagenome</name>
    <dbReference type="NCBI Taxonomy" id="652676"/>
    <lineage>
        <taxon>unclassified sequences</taxon>
        <taxon>metagenomes</taxon>
        <taxon>ecological metagenomes</taxon>
    </lineage>
</organism>
<dbReference type="AlphaFoldDB" id="A0A3B1C493"/>
<accession>A0A3B1C493</accession>
<dbReference type="NCBIfam" id="NF041504">
    <property type="entry name" value="AccA_sub"/>
    <property type="match status" value="1"/>
</dbReference>
<sequence length="316" mass="36238">MNSNTLDFEKPIIELEKKIEEMKEYEDNLDIREEIEKLEEKVITLKKNVFKNLTRWQRVQLARHPERPYTLDYIYLMTEDFIELHGDRTYRDDKAIVGGFAKIDEYKVMIIGQQKGRDTKSNVLRNFGMANPEGYRKALRLMKLAEKFNKPVITLIDTPGAYPGLEAEQNGQAEAIARNLLEMSRLKVPIIVVIIGEGASGGALGIGVGDRILMLENTWYSVISPESCSSILWRSWDYKEQAAEALKLTAEDLLELKIIDRIVPEPLGGAHKDHKLMAVTLKEVLKEELENLVKVKPERMLQNRIEKFGKMGAYSE</sequence>
<dbReference type="GO" id="GO:0009317">
    <property type="term" value="C:acetyl-CoA carboxylase complex"/>
    <property type="evidence" value="ECO:0007669"/>
    <property type="project" value="InterPro"/>
</dbReference>
<name>A0A3B1C493_9ZZZZ</name>
<proteinExistence type="inferred from homology"/>
<evidence type="ECO:0000313" key="13">
    <source>
        <dbReference type="EMBL" id="VAX17690.1"/>
    </source>
</evidence>
<dbReference type="EMBL" id="UOGD01000082">
    <property type="protein sequence ID" value="VAX17690.1"/>
    <property type="molecule type" value="Genomic_DNA"/>
</dbReference>
<dbReference type="InterPro" id="IPR029045">
    <property type="entry name" value="ClpP/crotonase-like_dom_sf"/>
</dbReference>
<dbReference type="GO" id="GO:2001295">
    <property type="term" value="P:malonyl-CoA biosynthetic process"/>
    <property type="evidence" value="ECO:0007669"/>
    <property type="project" value="UniProtKB-UniPathway"/>
</dbReference>
<dbReference type="PANTHER" id="PTHR42853">
    <property type="entry name" value="ACETYL-COENZYME A CARBOXYLASE CARBOXYL TRANSFERASE SUBUNIT ALPHA"/>
    <property type="match status" value="1"/>
</dbReference>
<evidence type="ECO:0000256" key="5">
    <source>
        <dbReference type="ARBA" id="ARBA00022741"/>
    </source>
</evidence>
<evidence type="ECO:0000256" key="11">
    <source>
        <dbReference type="SAM" id="Coils"/>
    </source>
</evidence>
<dbReference type="NCBIfam" id="NF004344">
    <property type="entry name" value="PRK05724.1"/>
    <property type="match status" value="1"/>
</dbReference>
<comment type="catalytic activity">
    <reaction evidence="10">
        <text>N(6)-carboxybiotinyl-L-lysyl-[protein] + acetyl-CoA = N(6)-biotinyl-L-lysyl-[protein] + malonyl-CoA</text>
        <dbReference type="Rhea" id="RHEA:54728"/>
        <dbReference type="Rhea" id="RHEA-COMP:10505"/>
        <dbReference type="Rhea" id="RHEA-COMP:10506"/>
        <dbReference type="ChEBI" id="CHEBI:57288"/>
        <dbReference type="ChEBI" id="CHEBI:57384"/>
        <dbReference type="ChEBI" id="CHEBI:83144"/>
        <dbReference type="ChEBI" id="CHEBI:83145"/>
        <dbReference type="EC" id="2.1.3.15"/>
    </reaction>
</comment>
<reference evidence="13" key="1">
    <citation type="submission" date="2018-06" db="EMBL/GenBank/DDBJ databases">
        <authorList>
            <person name="Zhirakovskaya E."/>
        </authorList>
    </citation>
    <scope>NUCLEOTIDE SEQUENCE</scope>
</reference>
<keyword evidence="9" id="KW-0275">Fatty acid biosynthesis</keyword>
<dbReference type="GO" id="GO:0005524">
    <property type="term" value="F:ATP binding"/>
    <property type="evidence" value="ECO:0007669"/>
    <property type="project" value="UniProtKB-KW"/>
</dbReference>
<dbReference type="NCBIfam" id="TIGR00513">
    <property type="entry name" value="accA"/>
    <property type="match status" value="1"/>
</dbReference>
<keyword evidence="11" id="KW-0175">Coiled coil</keyword>
<keyword evidence="8" id="KW-0443">Lipid metabolism</keyword>